<dbReference type="RefSeq" id="WP_073044358.1">
    <property type="nucleotide sequence ID" value="NZ_FQUO01000010.1"/>
</dbReference>
<dbReference type="Proteomes" id="UP000184368">
    <property type="component" value="Unassembled WGS sequence"/>
</dbReference>
<evidence type="ECO:0000256" key="2">
    <source>
        <dbReference type="ARBA" id="ARBA00023125"/>
    </source>
</evidence>
<evidence type="ECO:0000259" key="4">
    <source>
        <dbReference type="PROSITE" id="PS50995"/>
    </source>
</evidence>
<evidence type="ECO:0000256" key="1">
    <source>
        <dbReference type="ARBA" id="ARBA00023015"/>
    </source>
</evidence>
<dbReference type="Gene3D" id="1.10.10.10">
    <property type="entry name" value="Winged helix-like DNA-binding domain superfamily/Winged helix DNA-binding domain"/>
    <property type="match status" value="1"/>
</dbReference>
<feature type="domain" description="HTH marR-type" evidence="4">
    <location>
        <begin position="5"/>
        <end position="140"/>
    </location>
</feature>
<dbReference type="InterPro" id="IPR000835">
    <property type="entry name" value="HTH_MarR-typ"/>
</dbReference>
<gene>
    <name evidence="5" type="ORF">SAMN05444008_110176</name>
</gene>
<keyword evidence="6" id="KW-1185">Reference proteome</keyword>
<dbReference type="SUPFAM" id="SSF46785">
    <property type="entry name" value="Winged helix' DNA-binding domain"/>
    <property type="match status" value="1"/>
</dbReference>
<dbReference type="SMART" id="SM00347">
    <property type="entry name" value="HTH_MARR"/>
    <property type="match status" value="1"/>
</dbReference>
<organism evidence="5 6">
    <name type="scientific">Cnuella takakiae</name>
    <dbReference type="NCBI Taxonomy" id="1302690"/>
    <lineage>
        <taxon>Bacteria</taxon>
        <taxon>Pseudomonadati</taxon>
        <taxon>Bacteroidota</taxon>
        <taxon>Chitinophagia</taxon>
        <taxon>Chitinophagales</taxon>
        <taxon>Chitinophagaceae</taxon>
        <taxon>Cnuella</taxon>
    </lineage>
</organism>
<keyword evidence="2 5" id="KW-0238">DNA-binding</keyword>
<reference evidence="5 6" key="1">
    <citation type="submission" date="2016-11" db="EMBL/GenBank/DDBJ databases">
        <authorList>
            <person name="Jaros S."/>
            <person name="Januszkiewicz K."/>
            <person name="Wedrychowicz H."/>
        </authorList>
    </citation>
    <scope>NUCLEOTIDE SEQUENCE [LARGE SCALE GENOMIC DNA]</scope>
    <source>
        <strain evidence="5 6">DSM 26897</strain>
    </source>
</reference>
<dbReference type="PROSITE" id="PS50995">
    <property type="entry name" value="HTH_MARR_2"/>
    <property type="match status" value="1"/>
</dbReference>
<dbReference type="GO" id="GO:0003700">
    <property type="term" value="F:DNA-binding transcription factor activity"/>
    <property type="evidence" value="ECO:0007669"/>
    <property type="project" value="InterPro"/>
</dbReference>
<dbReference type="CDD" id="cd00090">
    <property type="entry name" value="HTH_ARSR"/>
    <property type="match status" value="1"/>
</dbReference>
<dbReference type="STRING" id="1302690.BUE76_20600"/>
<dbReference type="InterPro" id="IPR011991">
    <property type="entry name" value="ArsR-like_HTH"/>
</dbReference>
<dbReference type="EMBL" id="FQUO01000010">
    <property type="protein sequence ID" value="SHF64745.1"/>
    <property type="molecule type" value="Genomic_DNA"/>
</dbReference>
<dbReference type="InterPro" id="IPR036390">
    <property type="entry name" value="WH_DNA-bd_sf"/>
</dbReference>
<dbReference type="InterPro" id="IPR036388">
    <property type="entry name" value="WH-like_DNA-bd_sf"/>
</dbReference>
<proteinExistence type="predicted"/>
<sequence length="140" mass="15763">MKTSGSRFGKCLYFTSNALARKVEKLAQECWKPLGLSPSHAYLLMAVLEEPGLQPTQLAGELQLQPSTITRLIEKLEEQKLVQRTTEGKLTNVYPTPKAKQLFPKMQACQQDFYTRYVAIVGQDISTQLVQDMSQVADKL</sequence>
<name>A0A1M5DCV8_9BACT</name>
<dbReference type="Pfam" id="PF12802">
    <property type="entry name" value="MarR_2"/>
    <property type="match status" value="1"/>
</dbReference>
<evidence type="ECO:0000256" key="3">
    <source>
        <dbReference type="ARBA" id="ARBA00023163"/>
    </source>
</evidence>
<accession>A0A1M5DCV8</accession>
<dbReference type="OrthoDB" id="1551170at2"/>
<dbReference type="GO" id="GO:0003677">
    <property type="term" value="F:DNA binding"/>
    <property type="evidence" value="ECO:0007669"/>
    <property type="project" value="UniProtKB-KW"/>
</dbReference>
<dbReference type="PANTHER" id="PTHR42756">
    <property type="entry name" value="TRANSCRIPTIONAL REGULATOR, MARR"/>
    <property type="match status" value="1"/>
</dbReference>
<keyword evidence="1" id="KW-0805">Transcription regulation</keyword>
<evidence type="ECO:0000313" key="5">
    <source>
        <dbReference type="EMBL" id="SHF64745.1"/>
    </source>
</evidence>
<keyword evidence="3" id="KW-0804">Transcription</keyword>
<dbReference type="AlphaFoldDB" id="A0A1M5DCV8"/>
<dbReference type="PANTHER" id="PTHR42756:SF1">
    <property type="entry name" value="TRANSCRIPTIONAL REPRESSOR OF EMRAB OPERON"/>
    <property type="match status" value="1"/>
</dbReference>
<protein>
    <submittedName>
        <fullName evidence="5">DNA-binding transcriptional regulator, MarR family</fullName>
    </submittedName>
</protein>
<evidence type="ECO:0000313" key="6">
    <source>
        <dbReference type="Proteomes" id="UP000184368"/>
    </source>
</evidence>